<dbReference type="OrthoDB" id="5880116at2"/>
<evidence type="ECO:0000313" key="3">
    <source>
        <dbReference type="Proteomes" id="UP000199527"/>
    </source>
</evidence>
<evidence type="ECO:0008006" key="4">
    <source>
        <dbReference type="Google" id="ProtNLM"/>
    </source>
</evidence>
<dbReference type="Proteomes" id="UP000199527">
    <property type="component" value="Unassembled WGS sequence"/>
</dbReference>
<keyword evidence="3" id="KW-1185">Reference proteome</keyword>
<keyword evidence="1" id="KW-0732">Signal</keyword>
<dbReference type="EMBL" id="FNEM01000005">
    <property type="protein sequence ID" value="SDJ15723.1"/>
    <property type="molecule type" value="Genomic_DNA"/>
</dbReference>
<name>A0A1G8RFS5_9GAMM</name>
<dbReference type="PIRSF" id="PIRSF028069">
    <property type="entry name" value="UCP028069"/>
    <property type="match status" value="1"/>
</dbReference>
<gene>
    <name evidence="2" type="ORF">SAMN04488540_105159</name>
</gene>
<dbReference type="RefSeq" id="WP_090364730.1">
    <property type="nucleotide sequence ID" value="NZ_FNEM01000005.1"/>
</dbReference>
<evidence type="ECO:0000313" key="2">
    <source>
        <dbReference type="EMBL" id="SDJ15723.1"/>
    </source>
</evidence>
<dbReference type="Pfam" id="PF11932">
    <property type="entry name" value="DUF3450"/>
    <property type="match status" value="1"/>
</dbReference>
<accession>A0A1G8RFS5</accession>
<dbReference type="AlphaFoldDB" id="A0A1G8RFS5"/>
<reference evidence="3" key="1">
    <citation type="submission" date="2016-10" db="EMBL/GenBank/DDBJ databases">
        <authorList>
            <person name="Varghese N."/>
            <person name="Submissions S."/>
        </authorList>
    </citation>
    <scope>NUCLEOTIDE SEQUENCE [LARGE SCALE GENOMIC DNA]</scope>
    <source>
        <strain evidence="3">DSM 23317</strain>
    </source>
</reference>
<organism evidence="2 3">
    <name type="scientific">Ferrimonas sediminum</name>
    <dbReference type="NCBI Taxonomy" id="718193"/>
    <lineage>
        <taxon>Bacteria</taxon>
        <taxon>Pseudomonadati</taxon>
        <taxon>Pseudomonadota</taxon>
        <taxon>Gammaproteobacteria</taxon>
        <taxon>Alteromonadales</taxon>
        <taxon>Ferrimonadaceae</taxon>
        <taxon>Ferrimonas</taxon>
    </lineage>
</organism>
<feature type="chain" id="PRO_5011655433" description="DUF3450 domain-containing protein" evidence="1">
    <location>
        <begin position="27"/>
        <end position="258"/>
    </location>
</feature>
<evidence type="ECO:0000256" key="1">
    <source>
        <dbReference type="SAM" id="SignalP"/>
    </source>
</evidence>
<proteinExistence type="predicted"/>
<dbReference type="InterPro" id="IPR016866">
    <property type="entry name" value="UCP028069"/>
</dbReference>
<sequence>MSVISKRTALATAFAMTLAGTGVASAADLAGIQKADAKIQQDAVKSQKKINKLYDQAQDMLFDYRLVVDEYETLKSYNDYYAGLVADQEANIASLQTQIGGIEKTKQGVIPLTFKMIETMDQFVELDVPFSIDERRARVARLKEVMGDSNVSTAEKYRLVLDAYQIENEYGNKMSAYEGKLSIEGKELTVDFFHLGRVVFLAQSLDQKNGWVWDNASRGWKALPDESMRSVANAIKMARKQAAPDLLKLPVQTAEGAE</sequence>
<feature type="signal peptide" evidence="1">
    <location>
        <begin position="1"/>
        <end position="26"/>
    </location>
</feature>
<protein>
    <recommendedName>
        <fullName evidence="4">DUF3450 domain-containing protein</fullName>
    </recommendedName>
</protein>